<keyword evidence="7" id="KW-1185">Reference proteome</keyword>
<keyword evidence="3" id="KW-0732">Signal</keyword>
<name>A0AAE3DYB3_9FIRM</name>
<dbReference type="InterPro" id="IPR049033">
    <property type="entry name" value="AGA-YXIM_GBD"/>
</dbReference>
<dbReference type="Gene3D" id="2.60.120.430">
    <property type="entry name" value="Galactose-binding lectin"/>
    <property type="match status" value="1"/>
</dbReference>
<dbReference type="Pfam" id="PF13472">
    <property type="entry name" value="Lipase_GDSL_2"/>
    <property type="match status" value="1"/>
</dbReference>
<comment type="caution">
    <text evidence="6">The sequence shown here is derived from an EMBL/GenBank/DDBJ whole genome shotgun (WGS) entry which is preliminary data.</text>
</comment>
<proteinExistence type="inferred from homology"/>
<dbReference type="EMBL" id="JAJEQM010000008">
    <property type="protein sequence ID" value="MCC2210616.1"/>
    <property type="molecule type" value="Genomic_DNA"/>
</dbReference>
<dbReference type="GO" id="GO:0016787">
    <property type="term" value="F:hydrolase activity"/>
    <property type="evidence" value="ECO:0007669"/>
    <property type="project" value="UniProtKB-KW"/>
</dbReference>
<evidence type="ECO:0000313" key="7">
    <source>
        <dbReference type="Proteomes" id="UP001198242"/>
    </source>
</evidence>
<dbReference type="RefSeq" id="WP_308456412.1">
    <property type="nucleotide sequence ID" value="NZ_JAJEQM010000008.1"/>
</dbReference>
<keyword evidence="2" id="KW-0378">Hydrolase</keyword>
<reference evidence="6 7" key="1">
    <citation type="submission" date="2021-10" db="EMBL/GenBank/DDBJ databases">
        <title>Anaerobic single-cell dispensing facilitates the cultivation of human gut bacteria.</title>
        <authorList>
            <person name="Afrizal A."/>
        </authorList>
    </citation>
    <scope>NUCLEOTIDE SEQUENCE [LARGE SCALE GENOMIC DNA]</scope>
    <source>
        <strain evidence="6 7">CLA-AA-H232</strain>
    </source>
</reference>
<gene>
    <name evidence="6" type="ORF">LKE05_07420</name>
</gene>
<feature type="domain" description="Beta-agarase/YXIM esterase-like galactose-binding" evidence="5">
    <location>
        <begin position="947"/>
        <end position="1062"/>
    </location>
</feature>
<dbReference type="SUPFAM" id="SSF49785">
    <property type="entry name" value="Galactose-binding domain-like"/>
    <property type="match status" value="1"/>
</dbReference>
<dbReference type="PANTHER" id="PTHR43695">
    <property type="entry name" value="PUTATIVE (AFU_ORTHOLOGUE AFUA_2G17250)-RELATED"/>
    <property type="match status" value="1"/>
</dbReference>
<dbReference type="InterPro" id="IPR037459">
    <property type="entry name" value="RhgT-like"/>
</dbReference>
<dbReference type="InterPro" id="IPR008979">
    <property type="entry name" value="Galactose-bd-like_sf"/>
</dbReference>
<dbReference type="Proteomes" id="UP001198242">
    <property type="component" value="Unassembled WGS sequence"/>
</dbReference>
<organism evidence="6 7">
    <name type="scientific">Hominilimicola fabiformis</name>
    <dbReference type="NCBI Taxonomy" id="2885356"/>
    <lineage>
        <taxon>Bacteria</taxon>
        <taxon>Bacillati</taxon>
        <taxon>Bacillota</taxon>
        <taxon>Clostridia</taxon>
        <taxon>Eubacteriales</taxon>
        <taxon>Oscillospiraceae</taxon>
        <taxon>Hominilimicola</taxon>
    </lineage>
</organism>
<feature type="domain" description="SGNH hydrolase-type esterase" evidence="4">
    <location>
        <begin position="1099"/>
        <end position="1257"/>
    </location>
</feature>
<evidence type="ECO:0000259" key="4">
    <source>
        <dbReference type="Pfam" id="PF13472"/>
    </source>
</evidence>
<feature type="chain" id="PRO_5042128148" evidence="3">
    <location>
        <begin position="31"/>
        <end position="1369"/>
    </location>
</feature>
<evidence type="ECO:0000259" key="5">
    <source>
        <dbReference type="Pfam" id="PF21254"/>
    </source>
</evidence>
<dbReference type="PANTHER" id="PTHR43695:SF1">
    <property type="entry name" value="RHAMNOGALACTURONAN ACETYLESTERASE"/>
    <property type="match status" value="1"/>
</dbReference>
<dbReference type="Pfam" id="PF21254">
    <property type="entry name" value="AGA-YXIM_GBD"/>
    <property type="match status" value="1"/>
</dbReference>
<protein>
    <submittedName>
        <fullName evidence="6">GDSL-type esterase/lipase family protein</fullName>
    </submittedName>
</protein>
<dbReference type="InterPro" id="IPR036514">
    <property type="entry name" value="SGNH_hydro_sf"/>
</dbReference>
<dbReference type="InterPro" id="IPR013830">
    <property type="entry name" value="SGNH_hydro"/>
</dbReference>
<evidence type="ECO:0000313" key="6">
    <source>
        <dbReference type="EMBL" id="MCC2210616.1"/>
    </source>
</evidence>
<dbReference type="Gene3D" id="2.60.40.1120">
    <property type="entry name" value="Carboxypeptidase-like, regulatory domain"/>
    <property type="match status" value="1"/>
</dbReference>
<comment type="similarity">
    <text evidence="1">Belongs to the 'GDSL' lipolytic enzyme family.</text>
</comment>
<evidence type="ECO:0000256" key="3">
    <source>
        <dbReference type="SAM" id="SignalP"/>
    </source>
</evidence>
<evidence type="ECO:0000256" key="1">
    <source>
        <dbReference type="ARBA" id="ARBA00008668"/>
    </source>
</evidence>
<dbReference type="SUPFAM" id="SSF52266">
    <property type="entry name" value="SGNH hydrolase"/>
    <property type="match status" value="1"/>
</dbReference>
<accession>A0AAE3DYB3</accession>
<feature type="signal peptide" evidence="3">
    <location>
        <begin position="1"/>
        <end position="30"/>
    </location>
</feature>
<evidence type="ECO:0000256" key="2">
    <source>
        <dbReference type="ARBA" id="ARBA00022801"/>
    </source>
</evidence>
<dbReference type="Gene3D" id="3.40.50.1110">
    <property type="entry name" value="SGNH hydrolase"/>
    <property type="match status" value="1"/>
</dbReference>
<sequence length="1369" mass="146791">MNNKKKLLSIITALAITSSVFTGFAVTASATETPIVSYTFDETSDAAWKISGTNAGVFTNEIVSDDASAETKWDSKYYKIATTKAESGGRTASVKIPATIPGGTDVVKLDFDWYSGSGGTNNSSDMIFRDSSEKDIFKISDVVSSKDIAFNGTELKNSEGAALANFKWYKVSAVLDFETHTVLSISFTENGQTSPSAIVKSEKFIDQSASDVANVGIVLNRKTNITADMRLDNFTATRLVDEYYKVTLTVKDSAGNAVKDANVTLDGHKYVTDATGQIETKLANGEYKYTVSKAGYEATVGKDDDATGTVTVNGNAVATNITYSPKSYVAVPDKVTISGGQSCMVAPTTAESFTSAAFTVAVTDQEDVAIEDADISWTIVPTGSETADSKVTIANGVVSVAKGFDAGENHVKKFTVTATATKNNESKSATTEITVSDYLFYESGVGGSSYGETEHHTVGGGDYITTGSTKNLENTITFPEKIEFKPGTAQLVSFMTTMNTKVYTFQRSVKLATAEGTDLVTLDYVNLDIGTNAAWSSTTSTLGTTLGSIPAVDKWQKVTVLFKTNTNGVTKAIATVGDTETDLGKITGQDLGEIKLKVGDCGGGTDRYVALKDIAVSQIDVTGMSIDGATEFSTVKGHTVTKEYSVDAMVVDDGETFTWETTIPGATITPDSQNSQKATLTVPGTTVNGGTIKVTSSEGAAKTATLKVNVEKAKVKSATINGSQTIDKSNTTSKYTVTNVIDQFNNDITELVTPKWSLSNVGHADEKVTFNVTAEEAKNITIVKAKYDEEGVLTGVTTENKALTEGSNEVAVTGLAGTKVMLWDSLKNMKPISNEVKTIPSANVETAEIGADTGDLAVNDNGDIIVVATILDSAIEYPVSVGEFSKVVENPEAGDIDVSDIVSYGATTYTVTLEDGTTLEKTAEDNKITLTEHDLKSTDKIEIVPNYKFNLGSSTVDGYVTANVTKSNGYGFTKEPTVVTSTIEGAKPVQTDGVNLNTNQFEVNLPDGRYDMTFSKTETGRTHIRVNGYYVIPEADYTDGDGSDPITVPGTYTQKDVVVEGGIVTVSADNWGGSSVISSVEITKKSDLEPRKTHIWIAGDSTVTNYRPTPTKDKWAAGKRRTGWGQLFEYYLQDSVIVDDYAHSGDYAVNWYNNTFPSVIQKAQAGDYLFIQFGINDRADKNNSPVSKMEEYLGKMVDECRAKGVIPVLITPEICISQYGSVGEHEKSTGSGNAAWFNANKTVAEDKDVLLIDLADLSGELWKTLGKTWVQHNYFLYNNETNEEVDNQHMSYQGAKLVAQLVATNIYDQIENNIKTGKNESFNAIPVNAKAAADITYTDAEDNTEKTTSRQAVQFSLDKSAVAGFEQAE</sequence>